<dbReference type="OMA" id="REMIQQK"/>
<dbReference type="Pfam" id="PF01920">
    <property type="entry name" value="Prefoldin_2"/>
    <property type="match status" value="1"/>
</dbReference>
<dbReference type="FunCoup" id="A0A0D2U4U9">
    <property type="interactions" value="354"/>
</dbReference>
<evidence type="ECO:0000256" key="1">
    <source>
        <dbReference type="ARBA" id="ARBA00008045"/>
    </source>
</evidence>
<dbReference type="InterPro" id="IPR009053">
    <property type="entry name" value="Prefoldin"/>
</dbReference>
<evidence type="ECO:0000313" key="4">
    <source>
        <dbReference type="Proteomes" id="UP000008743"/>
    </source>
</evidence>
<evidence type="ECO:0000256" key="2">
    <source>
        <dbReference type="ARBA" id="ARBA00023186"/>
    </source>
</evidence>
<comment type="similarity">
    <text evidence="1">Belongs to the prefoldin subunit beta family.</text>
</comment>
<dbReference type="GO" id="GO:0044183">
    <property type="term" value="F:protein folding chaperone"/>
    <property type="evidence" value="ECO:0007669"/>
    <property type="project" value="TreeGrafter"/>
</dbReference>
<organism evidence="3 4">
    <name type="scientific">Capsaspora owczarzaki (strain ATCC 30864)</name>
    <dbReference type="NCBI Taxonomy" id="595528"/>
    <lineage>
        <taxon>Eukaryota</taxon>
        <taxon>Filasterea</taxon>
        <taxon>Capsaspora</taxon>
    </lineage>
</organism>
<dbReference type="GO" id="GO:0005737">
    <property type="term" value="C:cytoplasm"/>
    <property type="evidence" value="ECO:0007669"/>
    <property type="project" value="TreeGrafter"/>
</dbReference>
<dbReference type="Gene3D" id="1.10.287.370">
    <property type="match status" value="1"/>
</dbReference>
<reference evidence="4" key="1">
    <citation type="submission" date="2011-02" db="EMBL/GenBank/DDBJ databases">
        <title>The Genome Sequence of Capsaspora owczarzaki ATCC 30864.</title>
        <authorList>
            <person name="Russ C."/>
            <person name="Cuomo C."/>
            <person name="Burger G."/>
            <person name="Gray M.W."/>
            <person name="Holland P.W.H."/>
            <person name="King N."/>
            <person name="Lang F.B.F."/>
            <person name="Roger A.J."/>
            <person name="Ruiz-Trillo I."/>
            <person name="Young S.K."/>
            <person name="Zeng Q."/>
            <person name="Gargeya S."/>
            <person name="Alvarado L."/>
            <person name="Berlin A."/>
            <person name="Chapman S.B."/>
            <person name="Chen Z."/>
            <person name="Freedman E."/>
            <person name="Gellesch M."/>
            <person name="Goldberg J."/>
            <person name="Griggs A."/>
            <person name="Gujja S."/>
            <person name="Heilman E."/>
            <person name="Heiman D."/>
            <person name="Howarth C."/>
            <person name="Mehta T."/>
            <person name="Neiman D."/>
            <person name="Pearson M."/>
            <person name="Roberts A."/>
            <person name="Saif S."/>
            <person name="Shea T."/>
            <person name="Shenoy N."/>
            <person name="Sisk P."/>
            <person name="Stolte C."/>
            <person name="Sykes S."/>
            <person name="White J."/>
            <person name="Yandava C."/>
            <person name="Haas B."/>
            <person name="Nusbaum C."/>
            <person name="Birren B."/>
        </authorList>
    </citation>
    <scope>NUCLEOTIDE SEQUENCE</scope>
    <source>
        <strain evidence="4">ATCC 30864</strain>
    </source>
</reference>
<dbReference type="EMBL" id="KE346361">
    <property type="protein sequence ID" value="KJE90166.1"/>
    <property type="molecule type" value="Genomic_DNA"/>
</dbReference>
<dbReference type="CDD" id="cd23164">
    <property type="entry name" value="Prefoldin_1"/>
    <property type="match status" value="1"/>
</dbReference>
<dbReference type="SUPFAM" id="SSF46579">
    <property type="entry name" value="Prefoldin"/>
    <property type="match status" value="1"/>
</dbReference>
<dbReference type="GO" id="GO:0016272">
    <property type="term" value="C:prefoldin complex"/>
    <property type="evidence" value="ECO:0007669"/>
    <property type="project" value="InterPro"/>
</dbReference>
<evidence type="ECO:0008006" key="5">
    <source>
        <dbReference type="Google" id="ProtNLM"/>
    </source>
</evidence>
<protein>
    <recommendedName>
        <fullName evidence="5">Prefoldin subunit 1</fullName>
    </recommendedName>
</protein>
<dbReference type="STRING" id="595528.A0A0D2U4U9"/>
<dbReference type="OrthoDB" id="5242628at2759"/>
<dbReference type="AlphaFoldDB" id="A0A0D2U4U9"/>
<evidence type="ECO:0000313" key="3">
    <source>
        <dbReference type="EMBL" id="KJE90166.1"/>
    </source>
</evidence>
<dbReference type="eggNOG" id="KOG3501">
    <property type="taxonomic scope" value="Eukaryota"/>
</dbReference>
<dbReference type="RefSeq" id="XP_004364380.1">
    <property type="nucleotide sequence ID" value="XM_004364323.2"/>
</dbReference>
<dbReference type="GO" id="GO:0051082">
    <property type="term" value="F:unfolded protein binding"/>
    <property type="evidence" value="ECO:0007669"/>
    <property type="project" value="InterPro"/>
</dbReference>
<sequence>MDDELTKSFLELQGKIVETNRQLRVAHAQAEAAERAGVRASLTTKELAQLTPETRTYKSVGRAFLFQPVQQVLEELESVAAKSKVDVVKFQKSASYHERSLKDYEAQMRETVAALQKNQMAKK</sequence>
<dbReference type="Proteomes" id="UP000008743">
    <property type="component" value="Unassembled WGS sequence"/>
</dbReference>
<dbReference type="InterPro" id="IPR002777">
    <property type="entry name" value="PFD_beta-like"/>
</dbReference>
<gene>
    <name evidence="3" type="ORF">CAOG_001512</name>
</gene>
<name>A0A0D2U4U9_CAPO3</name>
<dbReference type="InParanoid" id="A0A0D2U4U9"/>
<proteinExistence type="inferred from homology"/>
<dbReference type="PANTHER" id="PTHR20903">
    <property type="entry name" value="PREFOLDIN SUBUNIT 1-RELATED"/>
    <property type="match status" value="1"/>
</dbReference>
<dbReference type="PhylomeDB" id="A0A0D2U4U9"/>
<accession>A0A0D2U4U9</accession>
<keyword evidence="4" id="KW-1185">Reference proteome</keyword>
<keyword evidence="2" id="KW-0143">Chaperone</keyword>
<dbReference type="PANTHER" id="PTHR20903:SF0">
    <property type="entry name" value="PREFOLDIN SUBUNIT 1"/>
    <property type="match status" value="1"/>
</dbReference>